<proteinExistence type="predicted"/>
<keyword evidence="1" id="KW-0472">Membrane</keyword>
<protein>
    <submittedName>
        <fullName evidence="2">Uncharacterized protein</fullName>
    </submittedName>
</protein>
<accession>A0A084IGA8</accession>
<comment type="caution">
    <text evidence="2">The sequence shown here is derived from an EMBL/GenBank/DDBJ whole genome shotgun (WGS) entry which is preliminary data.</text>
</comment>
<gene>
    <name evidence="2" type="ORF">C41B8_18482</name>
</gene>
<reference evidence="2 3" key="1">
    <citation type="submission" date="2013-03" db="EMBL/GenBank/DDBJ databases">
        <title>Salinisphaera hydrothermalis C41B8 Genome Sequencing.</title>
        <authorList>
            <person name="Li C."/>
            <person name="Lai Q."/>
            <person name="Shao Z."/>
        </authorList>
    </citation>
    <scope>NUCLEOTIDE SEQUENCE [LARGE SCALE GENOMIC DNA]</scope>
    <source>
        <strain evidence="2 3">C41B8</strain>
    </source>
</reference>
<keyword evidence="3" id="KW-1185">Reference proteome</keyword>
<keyword evidence="1" id="KW-0812">Transmembrane</keyword>
<name>A0A084IGA8_SALHC</name>
<evidence type="ECO:0000313" key="3">
    <source>
        <dbReference type="Proteomes" id="UP000028302"/>
    </source>
</evidence>
<feature type="transmembrane region" description="Helical" evidence="1">
    <location>
        <begin position="59"/>
        <end position="77"/>
    </location>
</feature>
<dbReference type="EMBL" id="APNK01000057">
    <property type="protein sequence ID" value="KEZ75742.1"/>
    <property type="molecule type" value="Genomic_DNA"/>
</dbReference>
<sequence>MGLDQITEDIYDFKHMFFTTVSILEFLIFQIMRNTFIIQPLLDHGKAFVIDIQWERQKVLTISCLMLPAWCFAWHGVTPRMT</sequence>
<dbReference type="Proteomes" id="UP000028302">
    <property type="component" value="Unassembled WGS sequence"/>
</dbReference>
<evidence type="ECO:0000313" key="2">
    <source>
        <dbReference type="EMBL" id="KEZ75742.1"/>
    </source>
</evidence>
<evidence type="ECO:0000256" key="1">
    <source>
        <dbReference type="SAM" id="Phobius"/>
    </source>
</evidence>
<feature type="transmembrane region" description="Helical" evidence="1">
    <location>
        <begin position="16"/>
        <end position="38"/>
    </location>
</feature>
<dbReference type="AlphaFoldDB" id="A0A084IGA8"/>
<keyword evidence="1" id="KW-1133">Transmembrane helix</keyword>
<organism evidence="2 3">
    <name type="scientific">Salinisphaera hydrothermalis (strain C41B8)</name>
    <dbReference type="NCBI Taxonomy" id="1304275"/>
    <lineage>
        <taxon>Bacteria</taxon>
        <taxon>Pseudomonadati</taxon>
        <taxon>Pseudomonadota</taxon>
        <taxon>Gammaproteobacteria</taxon>
        <taxon>Salinisphaerales</taxon>
        <taxon>Salinisphaeraceae</taxon>
        <taxon>Salinisphaera</taxon>
    </lineage>
</organism>